<organism evidence="2 3">
    <name type="scientific">Terrimonas rubra</name>
    <dbReference type="NCBI Taxonomy" id="1035890"/>
    <lineage>
        <taxon>Bacteria</taxon>
        <taxon>Pseudomonadati</taxon>
        <taxon>Bacteroidota</taxon>
        <taxon>Chitinophagia</taxon>
        <taxon>Chitinophagales</taxon>
        <taxon>Chitinophagaceae</taxon>
        <taxon>Terrimonas</taxon>
    </lineage>
</organism>
<evidence type="ECO:0000313" key="2">
    <source>
        <dbReference type="EMBL" id="MFD2921590.1"/>
    </source>
</evidence>
<dbReference type="SUPFAM" id="SSF51206">
    <property type="entry name" value="cAMP-binding domain-like"/>
    <property type="match status" value="1"/>
</dbReference>
<evidence type="ECO:0000259" key="1">
    <source>
        <dbReference type="PROSITE" id="PS50042"/>
    </source>
</evidence>
<keyword evidence="3" id="KW-1185">Reference proteome</keyword>
<dbReference type="PROSITE" id="PS50042">
    <property type="entry name" value="CNMP_BINDING_3"/>
    <property type="match status" value="1"/>
</dbReference>
<sequence>MIKKDKKNLQAELGAQALVDFMRSLYPISQELQDYLRENSHFLKVKKNKVILKSGDICSNYYFLLKGIMRAYIVYDGKEVTIWINPENEIITSVKSMKSQVPVVESIQALEDCEVMVMTYDTVRYMYENFLEMNVVGRIILEDYYSDSEERSIISRIPSAEKKYEHFLNTRPELLNRLPLKYVASYLGITEETLSRLRRKKLKGEG</sequence>
<comment type="caution">
    <text evidence="2">The sequence shown here is derived from an EMBL/GenBank/DDBJ whole genome shotgun (WGS) entry which is preliminary data.</text>
</comment>
<feature type="domain" description="Cyclic nucleotide-binding" evidence="1">
    <location>
        <begin position="31"/>
        <end position="126"/>
    </location>
</feature>
<evidence type="ECO:0000313" key="3">
    <source>
        <dbReference type="Proteomes" id="UP001597511"/>
    </source>
</evidence>
<dbReference type="InterPro" id="IPR018490">
    <property type="entry name" value="cNMP-bd_dom_sf"/>
</dbReference>
<dbReference type="Gene3D" id="2.60.120.10">
    <property type="entry name" value="Jelly Rolls"/>
    <property type="match status" value="1"/>
</dbReference>
<accession>A0ABW6AB10</accession>
<dbReference type="RefSeq" id="WP_386102195.1">
    <property type="nucleotide sequence ID" value="NZ_JBHUOZ010000003.1"/>
</dbReference>
<protein>
    <submittedName>
        <fullName evidence="2">Crp/Fnr family transcriptional regulator</fullName>
    </submittedName>
</protein>
<dbReference type="InterPro" id="IPR014710">
    <property type="entry name" value="RmlC-like_jellyroll"/>
</dbReference>
<gene>
    <name evidence="2" type="ORF">ACFS6H_17850</name>
</gene>
<dbReference type="Pfam" id="PF00027">
    <property type="entry name" value="cNMP_binding"/>
    <property type="match status" value="1"/>
</dbReference>
<name>A0ABW6AB10_9BACT</name>
<dbReference type="InterPro" id="IPR000595">
    <property type="entry name" value="cNMP-bd_dom"/>
</dbReference>
<proteinExistence type="predicted"/>
<reference evidence="3" key="1">
    <citation type="journal article" date="2019" name="Int. J. Syst. Evol. Microbiol.">
        <title>The Global Catalogue of Microorganisms (GCM) 10K type strain sequencing project: providing services to taxonomists for standard genome sequencing and annotation.</title>
        <authorList>
            <consortium name="The Broad Institute Genomics Platform"/>
            <consortium name="The Broad Institute Genome Sequencing Center for Infectious Disease"/>
            <person name="Wu L."/>
            <person name="Ma J."/>
        </authorList>
    </citation>
    <scope>NUCLEOTIDE SEQUENCE [LARGE SCALE GENOMIC DNA]</scope>
    <source>
        <strain evidence="3">KCTC 23299</strain>
    </source>
</reference>
<dbReference type="EMBL" id="JBHUOZ010000003">
    <property type="protein sequence ID" value="MFD2921590.1"/>
    <property type="molecule type" value="Genomic_DNA"/>
</dbReference>
<dbReference type="Proteomes" id="UP001597511">
    <property type="component" value="Unassembled WGS sequence"/>
</dbReference>